<comment type="caution">
    <text evidence="1">The sequence shown here is derived from an EMBL/GenBank/DDBJ whole genome shotgun (WGS) entry which is preliminary data.</text>
</comment>
<keyword evidence="2" id="KW-1185">Reference proteome</keyword>
<evidence type="ECO:0000313" key="1">
    <source>
        <dbReference type="EMBL" id="KZL87551.1"/>
    </source>
</evidence>
<reference evidence="1 2" key="1">
    <citation type="submission" date="2015-06" db="EMBL/GenBank/DDBJ databases">
        <title>Survival trade-offs in plant roots during colonization by closely related pathogenic and mutualistic fungi.</title>
        <authorList>
            <person name="Hacquard S."/>
            <person name="Kracher B."/>
            <person name="Hiruma K."/>
            <person name="Weinman A."/>
            <person name="Muench P."/>
            <person name="Garrido Oter R."/>
            <person name="Ver Loren van Themaat E."/>
            <person name="Dallerey J.-F."/>
            <person name="Damm U."/>
            <person name="Henrissat B."/>
            <person name="Lespinet O."/>
            <person name="Thon M."/>
            <person name="Kemen E."/>
            <person name="McHardy A.C."/>
            <person name="Schulze-Lefert P."/>
            <person name="O'Connell R.J."/>
        </authorList>
    </citation>
    <scope>NUCLEOTIDE SEQUENCE [LARGE SCALE GENOMIC DNA]</scope>
    <source>
        <strain evidence="1 2">MAFF 238704</strain>
    </source>
</reference>
<dbReference type="EMBL" id="LFIW01000219">
    <property type="protein sequence ID" value="KZL87551.1"/>
    <property type="molecule type" value="Genomic_DNA"/>
</dbReference>
<gene>
    <name evidence="1" type="ORF">CI238_01412</name>
</gene>
<dbReference type="PANTHER" id="PTHR39596:SF4">
    <property type="entry name" value="HET DOMAIN PROTEIN (AFU_ORTHOLOGUE AFUA_3G03140)-RELATED"/>
    <property type="match status" value="1"/>
</dbReference>
<proteinExistence type="predicted"/>
<dbReference type="AlphaFoldDB" id="A0A162PTH3"/>
<sequence>MALEGVTTPGPGRLFVRYGTFSRQNSFSARELFLEAPTRLVGSVTINAEKSPGHVSLFTVLERYEIGSQRAALAARTVFWLWETTDVEPILRQLTLRKRNHNPCGPEFNQHRSLGIGPKVFIFLCLGGGLTIAFPLLQTWSDYGLGKLLRLLADMSQYVKTPLDLVRQSIQQRAALCVNRDGKFQVMTSGFSVMSHVWGETMGWNSPEGFGKVDLSLRKKGIHRTHFLKFFDRCNATWLWVDVLAMPEVLEDMSPHQQCETEALRVGVINNLNSIYQNADKVVVLDSLVLQLKTGSLVDVAVVLCLGRWMTRMWTLTEARLGQRVLIKTEDGEANLDEIISFLEEESLDTSHRYAGLARTLSTKRGATPPRARHDLADLTAACRFAQTGEAIDNIRALYPLLGLKWEVDWDERGGVLNLKETLPAESEALVTLCRERGLPDPFGFQQTSR</sequence>
<accession>A0A162PTH3</accession>
<organism evidence="1 2">
    <name type="scientific">Colletotrichum incanum</name>
    <name type="common">Soybean anthracnose fungus</name>
    <dbReference type="NCBI Taxonomy" id="1573173"/>
    <lineage>
        <taxon>Eukaryota</taxon>
        <taxon>Fungi</taxon>
        <taxon>Dikarya</taxon>
        <taxon>Ascomycota</taxon>
        <taxon>Pezizomycotina</taxon>
        <taxon>Sordariomycetes</taxon>
        <taxon>Hypocreomycetidae</taxon>
        <taxon>Glomerellales</taxon>
        <taxon>Glomerellaceae</taxon>
        <taxon>Colletotrichum</taxon>
        <taxon>Colletotrichum spaethianum species complex</taxon>
    </lineage>
</organism>
<evidence type="ECO:0000313" key="2">
    <source>
        <dbReference type="Proteomes" id="UP000076584"/>
    </source>
</evidence>
<protein>
    <submittedName>
        <fullName evidence="1">Monocarboxylate transporter</fullName>
    </submittedName>
</protein>
<name>A0A162PTH3_COLIC</name>
<dbReference type="Proteomes" id="UP000076584">
    <property type="component" value="Unassembled WGS sequence"/>
</dbReference>
<dbReference type="PANTHER" id="PTHR39596">
    <property type="match status" value="1"/>
</dbReference>